<evidence type="ECO:0000313" key="6">
    <source>
        <dbReference type="EMBL" id="SUB00968.1"/>
    </source>
</evidence>
<dbReference type="InterPro" id="IPR036388">
    <property type="entry name" value="WH-like_DNA-bd_sf"/>
</dbReference>
<dbReference type="GO" id="GO:0003677">
    <property type="term" value="F:DNA binding"/>
    <property type="evidence" value="ECO:0007669"/>
    <property type="project" value="UniProtKB-KW"/>
</dbReference>
<dbReference type="PANTHER" id="PTHR43537:SF51">
    <property type="entry name" value="HTH-TYPE TRANSCRIPTIONAL REGULATOR LGOR-RELATED"/>
    <property type="match status" value="1"/>
</dbReference>
<dbReference type="Pfam" id="PF07729">
    <property type="entry name" value="FCD"/>
    <property type="match status" value="1"/>
</dbReference>
<protein>
    <submittedName>
        <fullName evidence="6">Uncharacterized HTH-type transcriptional regulator ydfH</fullName>
    </submittedName>
</protein>
<dbReference type="SMART" id="SM00895">
    <property type="entry name" value="FCD"/>
    <property type="match status" value="1"/>
</dbReference>
<dbReference type="PRINTS" id="PR00035">
    <property type="entry name" value="HTHGNTR"/>
</dbReference>
<evidence type="ECO:0000256" key="3">
    <source>
        <dbReference type="ARBA" id="ARBA00023163"/>
    </source>
</evidence>
<keyword evidence="2" id="KW-0238">DNA-binding</keyword>
<dbReference type="Gene3D" id="1.20.120.530">
    <property type="entry name" value="GntR ligand-binding domain-like"/>
    <property type="match status" value="1"/>
</dbReference>
<dbReference type="RefSeq" id="WP_026356051.1">
    <property type="nucleotide sequence ID" value="NZ_UGSK01000001.1"/>
</dbReference>
<evidence type="ECO:0000313" key="7">
    <source>
        <dbReference type="Proteomes" id="UP000255000"/>
    </source>
</evidence>
<dbReference type="SUPFAM" id="SSF46785">
    <property type="entry name" value="Winged helix' DNA-binding domain"/>
    <property type="match status" value="2"/>
</dbReference>
<gene>
    <name evidence="6" type="primary">ydfH_6</name>
    <name evidence="6" type="ORF">NCTC13350_01898</name>
</gene>
<dbReference type="Gene3D" id="1.10.10.10">
    <property type="entry name" value="Winged helix-like DNA-binding domain superfamily/Winged helix DNA-binding domain"/>
    <property type="match status" value="2"/>
</dbReference>
<dbReference type="SUPFAM" id="SSF48008">
    <property type="entry name" value="GntR ligand-binding domain-like"/>
    <property type="match status" value="1"/>
</dbReference>
<feature type="domain" description="GntR C-terminal" evidence="5">
    <location>
        <begin position="157"/>
        <end position="286"/>
    </location>
</feature>
<feature type="domain" description="HTH gntR-type" evidence="4">
    <location>
        <begin position="11"/>
        <end position="66"/>
    </location>
</feature>
<evidence type="ECO:0000259" key="4">
    <source>
        <dbReference type="SMART" id="SM00345"/>
    </source>
</evidence>
<dbReference type="InterPro" id="IPR011711">
    <property type="entry name" value="GntR_C"/>
</dbReference>
<organism evidence="6 7">
    <name type="scientific">Pannonibacter phragmitetus</name>
    <dbReference type="NCBI Taxonomy" id="121719"/>
    <lineage>
        <taxon>Bacteria</taxon>
        <taxon>Pseudomonadati</taxon>
        <taxon>Pseudomonadota</taxon>
        <taxon>Alphaproteobacteria</taxon>
        <taxon>Hyphomicrobiales</taxon>
        <taxon>Stappiaceae</taxon>
        <taxon>Pannonibacter</taxon>
    </lineage>
</organism>
<proteinExistence type="predicted"/>
<dbReference type="Proteomes" id="UP000255000">
    <property type="component" value="Unassembled WGS sequence"/>
</dbReference>
<keyword evidence="3" id="KW-0804">Transcription</keyword>
<evidence type="ECO:0000259" key="5">
    <source>
        <dbReference type="SMART" id="SM00895"/>
    </source>
</evidence>
<dbReference type="Pfam" id="PF00392">
    <property type="entry name" value="GntR"/>
    <property type="match status" value="1"/>
</dbReference>
<dbReference type="GO" id="GO:0003700">
    <property type="term" value="F:DNA-binding transcription factor activity"/>
    <property type="evidence" value="ECO:0007669"/>
    <property type="project" value="InterPro"/>
</dbReference>
<dbReference type="InterPro" id="IPR036390">
    <property type="entry name" value="WH_DNA-bd_sf"/>
</dbReference>
<sequence length="308" mass="34227">MARNRNLFKLHVNLMLDRLQQMAPGERLGSEAELAEALSVSRTTVRAVLAHLAEAGILDWDGREKVLRRLPEAADRFEESETLSHQAHVESQFLDWVLRGDPRPNTVLSEAGLARRFGVNVASVREFLIRFEPFGLIEKQPNRHWVLKGFTRGFAEEMFTVREMFERKALAGLLAACGPGGARAGELQELSLAHQALAAGPDEGLDAFPQLDAAFHQLLCASSGNRFIIDFSRTISIIVHFHYRWNKRDEQHRNRAAISEHMAIIEAVQAGNAERAEAALDAHLATARRTLMASVIWPEGPGSDAVTA</sequence>
<dbReference type="SMART" id="SM00345">
    <property type="entry name" value="HTH_GNTR"/>
    <property type="match status" value="2"/>
</dbReference>
<accession>A0A378ZV49</accession>
<keyword evidence="1" id="KW-0805">Transcription regulation</keyword>
<dbReference type="PANTHER" id="PTHR43537">
    <property type="entry name" value="TRANSCRIPTIONAL REGULATOR, GNTR FAMILY"/>
    <property type="match status" value="1"/>
</dbReference>
<dbReference type="InterPro" id="IPR000524">
    <property type="entry name" value="Tscrpt_reg_HTH_GntR"/>
</dbReference>
<dbReference type="InterPro" id="IPR008920">
    <property type="entry name" value="TF_FadR/GntR_C"/>
</dbReference>
<dbReference type="OrthoDB" id="9799812at2"/>
<dbReference type="EMBL" id="UGSK01000001">
    <property type="protein sequence ID" value="SUB00968.1"/>
    <property type="molecule type" value="Genomic_DNA"/>
</dbReference>
<reference evidence="6 7" key="1">
    <citation type="submission" date="2018-06" db="EMBL/GenBank/DDBJ databases">
        <authorList>
            <consortium name="Pathogen Informatics"/>
            <person name="Doyle S."/>
        </authorList>
    </citation>
    <scope>NUCLEOTIDE SEQUENCE [LARGE SCALE GENOMIC DNA]</scope>
    <source>
        <strain evidence="6 7">NCTC13350</strain>
    </source>
</reference>
<feature type="domain" description="HTH gntR-type" evidence="4">
    <location>
        <begin position="89"/>
        <end position="147"/>
    </location>
</feature>
<evidence type="ECO:0000256" key="2">
    <source>
        <dbReference type="ARBA" id="ARBA00023125"/>
    </source>
</evidence>
<evidence type="ECO:0000256" key="1">
    <source>
        <dbReference type="ARBA" id="ARBA00023015"/>
    </source>
</evidence>
<dbReference type="AlphaFoldDB" id="A0A378ZV49"/>
<name>A0A378ZV49_9HYPH</name>